<dbReference type="RefSeq" id="WP_176068820.1">
    <property type="nucleotide sequence ID" value="NZ_BJTG01000013.1"/>
</dbReference>
<keyword evidence="1" id="KW-0732">Signal</keyword>
<evidence type="ECO:0000313" key="3">
    <source>
        <dbReference type="Proteomes" id="UP000503640"/>
    </source>
</evidence>
<keyword evidence="3" id="KW-1185">Reference proteome</keyword>
<dbReference type="Proteomes" id="UP000503640">
    <property type="component" value="Unassembled WGS sequence"/>
</dbReference>
<reference evidence="3" key="1">
    <citation type="journal article" date="2020" name="Appl. Environ. Microbiol.">
        <title>Diazotrophic Anaeromyxobacter Isolates from Soils.</title>
        <authorList>
            <person name="Masuda Y."/>
            <person name="Yamanaka H."/>
            <person name="Xu Z.X."/>
            <person name="Shiratori Y."/>
            <person name="Aono T."/>
            <person name="Amachi S."/>
            <person name="Senoo K."/>
            <person name="Itoh H."/>
        </authorList>
    </citation>
    <scope>NUCLEOTIDE SEQUENCE [LARGE SCALE GENOMIC DNA]</scope>
    <source>
        <strain evidence="3">R267</strain>
    </source>
</reference>
<feature type="chain" id="PRO_5029591553" description="Outer membrane protein beta-barrel domain-containing protein" evidence="1">
    <location>
        <begin position="25"/>
        <end position="168"/>
    </location>
</feature>
<accession>A0A7I9VSF8</accession>
<dbReference type="AlphaFoldDB" id="A0A7I9VSF8"/>
<dbReference type="EMBL" id="BJTG01000013">
    <property type="protein sequence ID" value="GEJ59383.1"/>
    <property type="molecule type" value="Genomic_DNA"/>
</dbReference>
<sequence>MKIPLLASLCALAPALALAQPAPAAGPAGAGASGWVVSVGVGGGVVADGGAQYASAGLFEGELGAGYEVGLGLRPELSVALGLAPSTHLALRPGLHWDLPDLPLYVRGALDWSSLEGSGDWRWLLTGCGAAVQLTDVLGGFAEADLGLPLVHSAGVGVLVRAGVSFRL</sequence>
<comment type="caution">
    <text evidence="2">The sequence shown here is derived from an EMBL/GenBank/DDBJ whole genome shotgun (WGS) entry which is preliminary data.</text>
</comment>
<feature type="signal peptide" evidence="1">
    <location>
        <begin position="1"/>
        <end position="24"/>
    </location>
</feature>
<evidence type="ECO:0008006" key="4">
    <source>
        <dbReference type="Google" id="ProtNLM"/>
    </source>
</evidence>
<evidence type="ECO:0000313" key="2">
    <source>
        <dbReference type="EMBL" id="GEJ59383.1"/>
    </source>
</evidence>
<protein>
    <recommendedName>
        <fullName evidence="4">Outer membrane protein beta-barrel domain-containing protein</fullName>
    </recommendedName>
</protein>
<organism evidence="2 3">
    <name type="scientific">Anaeromyxobacter diazotrophicus</name>
    <dbReference type="NCBI Taxonomy" id="2590199"/>
    <lineage>
        <taxon>Bacteria</taxon>
        <taxon>Pseudomonadati</taxon>
        <taxon>Myxococcota</taxon>
        <taxon>Myxococcia</taxon>
        <taxon>Myxococcales</taxon>
        <taxon>Cystobacterineae</taxon>
        <taxon>Anaeromyxobacteraceae</taxon>
        <taxon>Anaeromyxobacter</taxon>
    </lineage>
</organism>
<proteinExistence type="predicted"/>
<evidence type="ECO:0000256" key="1">
    <source>
        <dbReference type="SAM" id="SignalP"/>
    </source>
</evidence>
<name>A0A7I9VSF8_9BACT</name>
<gene>
    <name evidence="2" type="ORF">AMYX_41240</name>
</gene>